<evidence type="ECO:0000313" key="1">
    <source>
        <dbReference type="EMBL" id="KAK8088604.1"/>
    </source>
</evidence>
<comment type="caution">
    <text evidence="1">The sequence shown here is derived from an EMBL/GenBank/DDBJ whole genome shotgun (WGS) entry which is preliminary data.</text>
</comment>
<proteinExistence type="predicted"/>
<dbReference type="Proteomes" id="UP001433268">
    <property type="component" value="Unassembled WGS sequence"/>
</dbReference>
<organism evidence="1 2">
    <name type="scientific">Apiospora hydei</name>
    <dbReference type="NCBI Taxonomy" id="1337664"/>
    <lineage>
        <taxon>Eukaryota</taxon>
        <taxon>Fungi</taxon>
        <taxon>Dikarya</taxon>
        <taxon>Ascomycota</taxon>
        <taxon>Pezizomycotina</taxon>
        <taxon>Sordariomycetes</taxon>
        <taxon>Xylariomycetidae</taxon>
        <taxon>Amphisphaeriales</taxon>
        <taxon>Apiosporaceae</taxon>
        <taxon>Apiospora</taxon>
    </lineage>
</organism>
<sequence>MSILMLSEMDQLLFLSPPKNQRWWVTDRRKSRKGTNKQNKVLADWLTVPGHPQWLDIAYAGLAVVPTAASQDGPLALDLLVARTICWPRLVCPFALSATPGDLERVCLIEALGS</sequence>
<keyword evidence="2" id="KW-1185">Reference proteome</keyword>
<dbReference type="EMBL" id="JAQQWN010000004">
    <property type="protein sequence ID" value="KAK8088604.1"/>
    <property type="molecule type" value="Genomic_DNA"/>
</dbReference>
<dbReference type="GeneID" id="92040940"/>
<dbReference type="RefSeq" id="XP_066671498.1">
    <property type="nucleotide sequence ID" value="XM_066807880.1"/>
</dbReference>
<reference evidence="1 2" key="1">
    <citation type="submission" date="2023-01" db="EMBL/GenBank/DDBJ databases">
        <title>Analysis of 21 Apiospora genomes using comparative genomics revels a genus with tremendous synthesis potential of carbohydrate active enzymes and secondary metabolites.</title>
        <authorList>
            <person name="Sorensen T."/>
        </authorList>
    </citation>
    <scope>NUCLEOTIDE SEQUENCE [LARGE SCALE GENOMIC DNA]</scope>
    <source>
        <strain evidence="1 2">CBS 114990</strain>
    </source>
</reference>
<protein>
    <submittedName>
        <fullName evidence="1">Uncharacterized protein</fullName>
    </submittedName>
</protein>
<gene>
    <name evidence="1" type="ORF">PG997_003565</name>
</gene>
<evidence type="ECO:0000313" key="2">
    <source>
        <dbReference type="Proteomes" id="UP001433268"/>
    </source>
</evidence>
<accession>A0ABR1WZQ8</accession>
<name>A0ABR1WZQ8_9PEZI</name>